<dbReference type="Gene3D" id="3.40.30.10">
    <property type="entry name" value="Glutaredoxin"/>
    <property type="match status" value="1"/>
</dbReference>
<dbReference type="GO" id="GO:0016020">
    <property type="term" value="C:membrane"/>
    <property type="evidence" value="ECO:0007669"/>
    <property type="project" value="UniProtKB-SubCell"/>
</dbReference>
<organism evidence="11 12">
    <name type="scientific">Pleionea mediterranea</name>
    <dbReference type="NCBI Taxonomy" id="523701"/>
    <lineage>
        <taxon>Bacteria</taxon>
        <taxon>Pseudomonadati</taxon>
        <taxon>Pseudomonadota</taxon>
        <taxon>Gammaproteobacteria</taxon>
        <taxon>Oceanospirillales</taxon>
        <taxon>Pleioneaceae</taxon>
        <taxon>Pleionea</taxon>
    </lineage>
</organism>
<protein>
    <recommendedName>
        <fullName evidence="4">Methylamine utilization protein MauE</fullName>
    </recommendedName>
</protein>
<evidence type="ECO:0000256" key="6">
    <source>
        <dbReference type="ARBA" id="ARBA00022989"/>
    </source>
</evidence>
<evidence type="ECO:0000313" key="11">
    <source>
        <dbReference type="EMBL" id="PWK47323.1"/>
    </source>
</evidence>
<name>A0A316FGF3_9GAMM</name>
<dbReference type="GO" id="GO:0030416">
    <property type="term" value="P:methylamine metabolic process"/>
    <property type="evidence" value="ECO:0007669"/>
    <property type="project" value="InterPro"/>
</dbReference>
<dbReference type="InterPro" id="IPR009908">
    <property type="entry name" value="Methylamine_util_MauE"/>
</dbReference>
<evidence type="ECO:0000256" key="7">
    <source>
        <dbReference type="ARBA" id="ARBA00023136"/>
    </source>
</evidence>
<dbReference type="InterPro" id="IPR036249">
    <property type="entry name" value="Thioredoxin-like_sf"/>
</dbReference>
<evidence type="ECO:0000259" key="10">
    <source>
        <dbReference type="Pfam" id="PF07291"/>
    </source>
</evidence>
<comment type="subcellular location">
    <subcellularLocation>
        <location evidence="2">Membrane</location>
        <topology evidence="2">Multi-pass membrane protein</topology>
    </subcellularLocation>
</comment>
<dbReference type="RefSeq" id="WP_109764574.1">
    <property type="nucleotide sequence ID" value="NZ_QGGU01000011.1"/>
</dbReference>
<feature type="transmembrane region" description="Helical" evidence="8">
    <location>
        <begin position="173"/>
        <end position="193"/>
    </location>
</feature>
<comment type="pathway">
    <text evidence="3">One-carbon metabolism; methylamine degradation.</text>
</comment>
<feature type="transmembrane region" description="Helical" evidence="8">
    <location>
        <begin position="146"/>
        <end position="166"/>
    </location>
</feature>
<comment type="caution">
    <text evidence="11">The sequence shown here is derived from an EMBL/GenBank/DDBJ whole genome shotgun (WGS) entry which is preliminary data.</text>
</comment>
<dbReference type="PROSITE" id="PS51354">
    <property type="entry name" value="GLUTAREDOXIN_2"/>
    <property type="match status" value="1"/>
</dbReference>
<feature type="domain" description="Glutaredoxin" evidence="9">
    <location>
        <begin position="10"/>
        <end position="67"/>
    </location>
</feature>
<evidence type="ECO:0000256" key="2">
    <source>
        <dbReference type="ARBA" id="ARBA00004141"/>
    </source>
</evidence>
<evidence type="ECO:0000256" key="1">
    <source>
        <dbReference type="ARBA" id="ARBA00003475"/>
    </source>
</evidence>
<keyword evidence="7 8" id="KW-0472">Membrane</keyword>
<feature type="transmembrane region" description="Helical" evidence="8">
    <location>
        <begin position="213"/>
        <end position="232"/>
    </location>
</feature>
<reference evidence="11 12" key="1">
    <citation type="submission" date="2018-05" db="EMBL/GenBank/DDBJ databases">
        <title>Genomic Encyclopedia of Type Strains, Phase IV (KMG-IV): sequencing the most valuable type-strain genomes for metagenomic binning, comparative biology and taxonomic classification.</title>
        <authorList>
            <person name="Goeker M."/>
        </authorList>
    </citation>
    <scope>NUCLEOTIDE SEQUENCE [LARGE SCALE GENOMIC DNA]</scope>
    <source>
        <strain evidence="11 12">DSM 25350</strain>
    </source>
</reference>
<comment type="function">
    <text evidence="1">May be specifically involved in the processing, transport, and/or maturation of the MADH beta-subunit.</text>
</comment>
<evidence type="ECO:0000256" key="8">
    <source>
        <dbReference type="SAM" id="Phobius"/>
    </source>
</evidence>
<evidence type="ECO:0000313" key="12">
    <source>
        <dbReference type="Proteomes" id="UP000245790"/>
    </source>
</evidence>
<accession>A0A316FGF3</accession>
<sequence length="233" mass="25589">MSNQDSNVNEIYRKPDCPWGKKAVTLLDNNNIEYKDHTFSDKDEENAFKEKHEVKTTPQVFLKGERIGGYTELAEHLNDSVDDDEDETSYLPVIAVFSTAALMALATQTWIMGFMGFSLCLLACLKLMDIPAFIEGFKKYDLLTKAIPVYGWVYPFAELFAGLGFLSGLVPNLVGSVSLFVGLVGGVSIFKAVYIDKTDLSCACIGGNSNVPLGVVSISENVMMAVMGVWLLI</sequence>
<dbReference type="Proteomes" id="UP000245790">
    <property type="component" value="Unassembled WGS sequence"/>
</dbReference>
<dbReference type="Pfam" id="PF07291">
    <property type="entry name" value="MauE"/>
    <property type="match status" value="1"/>
</dbReference>
<evidence type="ECO:0000256" key="3">
    <source>
        <dbReference type="ARBA" id="ARBA00004856"/>
    </source>
</evidence>
<gene>
    <name evidence="11" type="ORF">C8D97_11168</name>
</gene>
<dbReference type="AlphaFoldDB" id="A0A316FGF3"/>
<dbReference type="EMBL" id="QGGU01000011">
    <property type="protein sequence ID" value="PWK47323.1"/>
    <property type="molecule type" value="Genomic_DNA"/>
</dbReference>
<dbReference type="SUPFAM" id="SSF52833">
    <property type="entry name" value="Thioredoxin-like"/>
    <property type="match status" value="1"/>
</dbReference>
<proteinExistence type="predicted"/>
<evidence type="ECO:0000256" key="5">
    <source>
        <dbReference type="ARBA" id="ARBA00022692"/>
    </source>
</evidence>
<dbReference type="Pfam" id="PF00462">
    <property type="entry name" value="Glutaredoxin"/>
    <property type="match status" value="1"/>
</dbReference>
<dbReference type="OrthoDB" id="9800621at2"/>
<keyword evidence="5 8" id="KW-0812">Transmembrane</keyword>
<evidence type="ECO:0000259" key="9">
    <source>
        <dbReference type="Pfam" id="PF00462"/>
    </source>
</evidence>
<keyword evidence="6 8" id="KW-1133">Transmembrane helix</keyword>
<feature type="transmembrane region" description="Helical" evidence="8">
    <location>
        <begin position="89"/>
        <end position="107"/>
    </location>
</feature>
<feature type="domain" description="Methylamine utilisation protein MauE" evidence="10">
    <location>
        <begin position="110"/>
        <end position="232"/>
    </location>
</feature>
<keyword evidence="12" id="KW-1185">Reference proteome</keyword>
<evidence type="ECO:0000256" key="4">
    <source>
        <dbReference type="ARBA" id="ARBA00019078"/>
    </source>
</evidence>
<dbReference type="InterPro" id="IPR002109">
    <property type="entry name" value="Glutaredoxin"/>
</dbReference>